<comment type="catalytic activity">
    <reaction evidence="2">
        <text>a quinone + NADH + 5 H(+)(in) = a quinol + NAD(+) + 4 H(+)(out)</text>
        <dbReference type="Rhea" id="RHEA:57888"/>
        <dbReference type="ChEBI" id="CHEBI:15378"/>
        <dbReference type="ChEBI" id="CHEBI:24646"/>
        <dbReference type="ChEBI" id="CHEBI:57540"/>
        <dbReference type="ChEBI" id="CHEBI:57945"/>
        <dbReference type="ChEBI" id="CHEBI:132124"/>
    </reaction>
</comment>
<reference evidence="3" key="2">
    <citation type="submission" date="2021-04" db="EMBL/GenBank/DDBJ databases">
        <authorList>
            <person name="Gilroy R."/>
        </authorList>
    </citation>
    <scope>NUCLEOTIDE SEQUENCE</scope>
    <source>
        <strain evidence="3">ChiHjej12B11-24981</strain>
    </source>
</reference>
<feature type="transmembrane region" description="Helical" evidence="2">
    <location>
        <begin position="6"/>
        <end position="26"/>
    </location>
</feature>
<comment type="similarity">
    <text evidence="1 2">Belongs to the complex I subunit 6 family.</text>
</comment>
<keyword evidence="2" id="KW-0812">Transmembrane</keyword>
<sequence>MEITLETVVFYFLAAFIAVFSILTVTTNRIVRAATYLLFVLFGTAGFYFLLGYTFLGAVQIMVYAGGVVVLYVFSIFLTSGEGAKFQKLKKSRFWAALGTTLAGGIIVLFVLLKHKFLAPVDIEYAETGFKEIGMQMLSSDKYGYLLPFEAVSVLLLACIIGGLLIARKR</sequence>
<reference evidence="3" key="1">
    <citation type="journal article" date="2021" name="PeerJ">
        <title>Extensive microbial diversity within the chicken gut microbiome revealed by metagenomics and culture.</title>
        <authorList>
            <person name="Gilroy R."/>
            <person name="Ravi A."/>
            <person name="Getino M."/>
            <person name="Pursley I."/>
            <person name="Horton D.L."/>
            <person name="Alikhan N.F."/>
            <person name="Baker D."/>
            <person name="Gharbi K."/>
            <person name="Hall N."/>
            <person name="Watson M."/>
            <person name="Adriaenssens E.M."/>
            <person name="Foster-Nyarko E."/>
            <person name="Jarju S."/>
            <person name="Secka A."/>
            <person name="Antonio M."/>
            <person name="Oren A."/>
            <person name="Chaudhuri R.R."/>
            <person name="La Ragione R."/>
            <person name="Hildebrand F."/>
            <person name="Pallen M.J."/>
        </authorList>
    </citation>
    <scope>NUCLEOTIDE SEQUENCE</scope>
    <source>
        <strain evidence="3">ChiHjej12B11-24981</strain>
    </source>
</reference>
<gene>
    <name evidence="3" type="ORF">H9819_03920</name>
</gene>
<dbReference type="GO" id="GO:0008137">
    <property type="term" value="F:NADH dehydrogenase (ubiquinone) activity"/>
    <property type="evidence" value="ECO:0007669"/>
    <property type="project" value="UniProtKB-UniRule"/>
</dbReference>
<keyword evidence="2" id="KW-1003">Cell membrane</keyword>
<dbReference type="AlphaFoldDB" id="A0A9D2CVN3"/>
<feature type="transmembrane region" description="Helical" evidence="2">
    <location>
        <begin position="33"/>
        <end position="55"/>
    </location>
</feature>
<proteinExistence type="inferred from homology"/>
<keyword evidence="2" id="KW-0874">Quinone</keyword>
<evidence type="ECO:0000256" key="1">
    <source>
        <dbReference type="ARBA" id="ARBA00005698"/>
    </source>
</evidence>
<feature type="transmembrane region" description="Helical" evidence="2">
    <location>
        <begin position="61"/>
        <end position="81"/>
    </location>
</feature>
<comment type="caution">
    <text evidence="3">The sequence shown here is derived from an EMBL/GenBank/DDBJ whole genome shotgun (WGS) entry which is preliminary data.</text>
</comment>
<comment type="function">
    <text evidence="2">NDH-1 shuttles electrons from NADH, via FMN and iron-sulfur (Fe-S) centers, to quinones in the respiratory chain. Couples the redox reaction to proton translocation (for every two electrons transferred, four hydrogen ions are translocated across the cytoplasmic membrane), and thus conserves the redox energy in a proton gradient.</text>
</comment>
<comment type="subcellular location">
    <subcellularLocation>
        <location evidence="2">Cell membrane</location>
        <topology evidence="2">Multi-pass membrane protein</topology>
    </subcellularLocation>
</comment>
<dbReference type="GO" id="GO:0048038">
    <property type="term" value="F:quinone binding"/>
    <property type="evidence" value="ECO:0007669"/>
    <property type="project" value="UniProtKB-UniRule"/>
</dbReference>
<dbReference type="Pfam" id="PF00499">
    <property type="entry name" value="Oxidored_q3"/>
    <property type="match status" value="1"/>
</dbReference>
<organism evidence="3 4">
    <name type="scientific">Candidatus Bacteroides merdipullorum</name>
    <dbReference type="NCBI Taxonomy" id="2838474"/>
    <lineage>
        <taxon>Bacteria</taxon>
        <taxon>Pseudomonadati</taxon>
        <taxon>Bacteroidota</taxon>
        <taxon>Bacteroidia</taxon>
        <taxon>Bacteroidales</taxon>
        <taxon>Bacteroidaceae</taxon>
        <taxon>Bacteroides</taxon>
    </lineage>
</organism>
<dbReference type="PANTHER" id="PTHR33269:SF17">
    <property type="entry name" value="NADH-UBIQUINONE OXIDOREDUCTASE CHAIN 6"/>
    <property type="match status" value="1"/>
</dbReference>
<keyword evidence="2" id="KW-1133">Transmembrane helix</keyword>
<dbReference type="InterPro" id="IPR042106">
    <property type="entry name" value="Nuo/plastoQ_OxRdtase_6_NuoJ"/>
</dbReference>
<dbReference type="Gene3D" id="1.20.120.1200">
    <property type="entry name" value="NADH-ubiquinone/plastoquinone oxidoreductase chain 6, subunit NuoJ"/>
    <property type="match status" value="1"/>
</dbReference>
<feature type="transmembrane region" description="Helical" evidence="2">
    <location>
        <begin position="145"/>
        <end position="167"/>
    </location>
</feature>
<keyword evidence="2" id="KW-0472">Membrane</keyword>
<evidence type="ECO:0000313" key="3">
    <source>
        <dbReference type="EMBL" id="HIZ01385.1"/>
    </source>
</evidence>
<dbReference type="EMBL" id="DXCK01000058">
    <property type="protein sequence ID" value="HIZ01385.1"/>
    <property type="molecule type" value="Genomic_DNA"/>
</dbReference>
<evidence type="ECO:0000313" key="4">
    <source>
        <dbReference type="Proteomes" id="UP000824023"/>
    </source>
</evidence>
<evidence type="ECO:0000256" key="2">
    <source>
        <dbReference type="RuleBase" id="RU004429"/>
    </source>
</evidence>
<dbReference type="InterPro" id="IPR001457">
    <property type="entry name" value="NADH_UbQ/plastoQ_OxRdtase_su6"/>
</dbReference>
<dbReference type="PANTHER" id="PTHR33269">
    <property type="entry name" value="NADH-UBIQUINONE OXIDOREDUCTASE CHAIN 6"/>
    <property type="match status" value="1"/>
</dbReference>
<dbReference type="GO" id="GO:0005886">
    <property type="term" value="C:plasma membrane"/>
    <property type="evidence" value="ECO:0007669"/>
    <property type="project" value="UniProtKB-SubCell"/>
</dbReference>
<name>A0A9D2CVN3_9BACE</name>
<protein>
    <recommendedName>
        <fullName evidence="2">NADH-quinone oxidoreductase subunit J</fullName>
        <ecNumber evidence="2">7.1.1.-</ecNumber>
    </recommendedName>
</protein>
<dbReference type="EC" id="7.1.1.-" evidence="2"/>
<dbReference type="Proteomes" id="UP000824023">
    <property type="component" value="Unassembled WGS sequence"/>
</dbReference>
<accession>A0A9D2CVN3</accession>
<feature type="transmembrane region" description="Helical" evidence="2">
    <location>
        <begin position="93"/>
        <end position="113"/>
    </location>
</feature>
<keyword evidence="2" id="KW-0520">NAD</keyword>